<dbReference type="GO" id="GO:0003700">
    <property type="term" value="F:DNA-binding transcription factor activity"/>
    <property type="evidence" value="ECO:0007669"/>
    <property type="project" value="TreeGrafter"/>
</dbReference>
<dbReference type="SUPFAM" id="SSF46785">
    <property type="entry name" value="Winged helix' DNA-binding domain"/>
    <property type="match status" value="1"/>
</dbReference>
<dbReference type="SMART" id="SM00346">
    <property type="entry name" value="HTH_ICLR"/>
    <property type="match status" value="1"/>
</dbReference>
<dbReference type="PROSITE" id="PS51077">
    <property type="entry name" value="HTH_ICLR"/>
    <property type="match status" value="1"/>
</dbReference>
<protein>
    <submittedName>
        <fullName evidence="6">IclR family transcriptional regulator</fullName>
    </submittedName>
</protein>
<dbReference type="SUPFAM" id="SSF55781">
    <property type="entry name" value="GAF domain-like"/>
    <property type="match status" value="1"/>
</dbReference>
<proteinExistence type="predicted"/>
<dbReference type="Gene3D" id="1.10.10.10">
    <property type="entry name" value="Winged helix-like DNA-binding domain superfamily/Winged helix DNA-binding domain"/>
    <property type="match status" value="1"/>
</dbReference>
<evidence type="ECO:0000256" key="1">
    <source>
        <dbReference type="ARBA" id="ARBA00023015"/>
    </source>
</evidence>
<organism evidence="6 7">
    <name type="scientific">Nonomuraea polychroma</name>
    <dbReference type="NCBI Taxonomy" id="46176"/>
    <lineage>
        <taxon>Bacteria</taxon>
        <taxon>Bacillati</taxon>
        <taxon>Actinomycetota</taxon>
        <taxon>Actinomycetes</taxon>
        <taxon>Streptosporangiales</taxon>
        <taxon>Streptosporangiaceae</taxon>
        <taxon>Nonomuraea</taxon>
    </lineage>
</organism>
<dbReference type="Pfam" id="PF01614">
    <property type="entry name" value="IclR_C"/>
    <property type="match status" value="1"/>
</dbReference>
<dbReference type="InterPro" id="IPR036390">
    <property type="entry name" value="WH_DNA-bd_sf"/>
</dbReference>
<feature type="domain" description="IclR-ED" evidence="5">
    <location>
        <begin position="69"/>
        <end position="252"/>
    </location>
</feature>
<dbReference type="Pfam" id="PF09339">
    <property type="entry name" value="HTH_IclR"/>
    <property type="match status" value="1"/>
</dbReference>
<evidence type="ECO:0000256" key="2">
    <source>
        <dbReference type="ARBA" id="ARBA00023125"/>
    </source>
</evidence>
<evidence type="ECO:0000313" key="6">
    <source>
        <dbReference type="EMBL" id="RVX42626.1"/>
    </source>
</evidence>
<feature type="domain" description="HTH iclR-type" evidence="4">
    <location>
        <begin position="9"/>
        <end position="69"/>
    </location>
</feature>
<evidence type="ECO:0000256" key="3">
    <source>
        <dbReference type="ARBA" id="ARBA00023163"/>
    </source>
</evidence>
<dbReference type="PANTHER" id="PTHR30136">
    <property type="entry name" value="HELIX-TURN-HELIX TRANSCRIPTIONAL REGULATOR, ICLR FAMILY"/>
    <property type="match status" value="1"/>
</dbReference>
<dbReference type="InterPro" id="IPR050707">
    <property type="entry name" value="HTH_MetabolicPath_Reg"/>
</dbReference>
<dbReference type="InterPro" id="IPR036388">
    <property type="entry name" value="WH-like_DNA-bd_sf"/>
</dbReference>
<keyword evidence="2" id="KW-0238">DNA-binding</keyword>
<dbReference type="OrthoDB" id="7274111at2"/>
<keyword evidence="1" id="KW-0805">Transcription regulation</keyword>
<sequence>MKNPPNYFVRSVDHALQLAVMLQVEGPFGVGEAAQRLGVAPSTAHRLLAMLVYRDFAIRREDHQYAAGPVLSLGGSSQSRTALLRSVAMPQLAGLVERVQESANLQILSGDHVRFIGSVECSQALRVGNREGMVFPAHLASGGKVMLADLPPERLDALYSEAKWADRLDERPNLAALRRELRNVRERGFAINAGKTESGVTAIGRAVRGADGRAHAAVSVSMPSSRFSRERLPDLVSALTLTAHDIEEEMRGADAPRIRS</sequence>
<evidence type="ECO:0000259" key="5">
    <source>
        <dbReference type="PROSITE" id="PS51078"/>
    </source>
</evidence>
<dbReference type="PROSITE" id="PS51078">
    <property type="entry name" value="ICLR_ED"/>
    <property type="match status" value="1"/>
</dbReference>
<dbReference type="InterPro" id="IPR005471">
    <property type="entry name" value="Tscrpt_reg_IclR_N"/>
</dbReference>
<dbReference type="GO" id="GO:0045892">
    <property type="term" value="P:negative regulation of DNA-templated transcription"/>
    <property type="evidence" value="ECO:0007669"/>
    <property type="project" value="TreeGrafter"/>
</dbReference>
<dbReference type="RefSeq" id="WP_127934681.1">
    <property type="nucleotide sequence ID" value="NZ_SAUN01000001.1"/>
</dbReference>
<dbReference type="InterPro" id="IPR014757">
    <property type="entry name" value="Tscrpt_reg_IclR_C"/>
</dbReference>
<reference evidence="6 7" key="1">
    <citation type="submission" date="2019-01" db="EMBL/GenBank/DDBJ databases">
        <title>Sequencing the genomes of 1000 actinobacteria strains.</title>
        <authorList>
            <person name="Klenk H.-P."/>
        </authorList>
    </citation>
    <scope>NUCLEOTIDE SEQUENCE [LARGE SCALE GENOMIC DNA]</scope>
    <source>
        <strain evidence="6 7">DSM 43925</strain>
    </source>
</reference>
<name>A0A438MAA3_9ACTN</name>
<gene>
    <name evidence="6" type="ORF">EDD27_5262</name>
</gene>
<dbReference type="GO" id="GO:0003677">
    <property type="term" value="F:DNA binding"/>
    <property type="evidence" value="ECO:0007669"/>
    <property type="project" value="UniProtKB-KW"/>
</dbReference>
<dbReference type="AlphaFoldDB" id="A0A438MAA3"/>
<dbReference type="PANTHER" id="PTHR30136:SF35">
    <property type="entry name" value="HTH-TYPE TRANSCRIPTIONAL REGULATOR RV1719"/>
    <property type="match status" value="1"/>
</dbReference>
<dbReference type="InterPro" id="IPR029016">
    <property type="entry name" value="GAF-like_dom_sf"/>
</dbReference>
<evidence type="ECO:0000313" key="7">
    <source>
        <dbReference type="Proteomes" id="UP000284824"/>
    </source>
</evidence>
<evidence type="ECO:0000259" key="4">
    <source>
        <dbReference type="PROSITE" id="PS51077"/>
    </source>
</evidence>
<dbReference type="Gene3D" id="3.30.450.40">
    <property type="match status" value="1"/>
</dbReference>
<keyword evidence="7" id="KW-1185">Reference proteome</keyword>
<comment type="caution">
    <text evidence="6">The sequence shown here is derived from an EMBL/GenBank/DDBJ whole genome shotgun (WGS) entry which is preliminary data.</text>
</comment>
<keyword evidence="3" id="KW-0804">Transcription</keyword>
<accession>A0A438MAA3</accession>
<dbReference type="EMBL" id="SAUN01000001">
    <property type="protein sequence ID" value="RVX42626.1"/>
    <property type="molecule type" value="Genomic_DNA"/>
</dbReference>
<dbReference type="Proteomes" id="UP000284824">
    <property type="component" value="Unassembled WGS sequence"/>
</dbReference>